<keyword evidence="3" id="KW-1185">Reference proteome</keyword>
<keyword evidence="1" id="KW-1133">Transmembrane helix</keyword>
<gene>
    <name evidence="2" type="ORF">NMOB1V02_LOCUS7046</name>
</gene>
<dbReference type="OrthoDB" id="552049at2759"/>
<accession>A0A7R9GED9</accession>
<protein>
    <recommendedName>
        <fullName evidence="4">J domain-containing protein</fullName>
    </recommendedName>
</protein>
<organism evidence="2">
    <name type="scientific">Notodromas monacha</name>
    <dbReference type="NCBI Taxonomy" id="399045"/>
    <lineage>
        <taxon>Eukaryota</taxon>
        <taxon>Metazoa</taxon>
        <taxon>Ecdysozoa</taxon>
        <taxon>Arthropoda</taxon>
        <taxon>Crustacea</taxon>
        <taxon>Oligostraca</taxon>
        <taxon>Ostracoda</taxon>
        <taxon>Podocopa</taxon>
        <taxon>Podocopida</taxon>
        <taxon>Cypridocopina</taxon>
        <taxon>Cypridoidea</taxon>
        <taxon>Cyprididae</taxon>
        <taxon>Notodromas</taxon>
    </lineage>
</organism>
<dbReference type="AlphaFoldDB" id="A0A7R9GED9"/>
<dbReference type="CDD" id="cd06257">
    <property type="entry name" value="DnaJ"/>
    <property type="match status" value="1"/>
</dbReference>
<feature type="transmembrane region" description="Helical" evidence="1">
    <location>
        <begin position="254"/>
        <end position="274"/>
    </location>
</feature>
<dbReference type="EMBL" id="OA883646">
    <property type="protein sequence ID" value="CAD7279373.1"/>
    <property type="molecule type" value="Genomic_DNA"/>
</dbReference>
<feature type="transmembrane region" description="Helical" evidence="1">
    <location>
        <begin position="207"/>
        <end position="225"/>
    </location>
</feature>
<dbReference type="InterPro" id="IPR036869">
    <property type="entry name" value="J_dom_sf"/>
</dbReference>
<evidence type="ECO:0000313" key="3">
    <source>
        <dbReference type="Proteomes" id="UP000678499"/>
    </source>
</evidence>
<dbReference type="EMBL" id="CAJPEX010001609">
    <property type="protein sequence ID" value="CAG0919525.1"/>
    <property type="molecule type" value="Genomic_DNA"/>
</dbReference>
<dbReference type="InterPro" id="IPR001623">
    <property type="entry name" value="DnaJ_domain"/>
</dbReference>
<keyword evidence="1" id="KW-0472">Membrane</keyword>
<dbReference type="Gene3D" id="1.10.287.110">
    <property type="entry name" value="DnaJ domain"/>
    <property type="match status" value="1"/>
</dbReference>
<evidence type="ECO:0008006" key="4">
    <source>
        <dbReference type="Google" id="ProtNLM"/>
    </source>
</evidence>
<dbReference type="SUPFAM" id="SSF46565">
    <property type="entry name" value="Chaperone J-domain"/>
    <property type="match status" value="1"/>
</dbReference>
<evidence type="ECO:0000256" key="1">
    <source>
        <dbReference type="SAM" id="Phobius"/>
    </source>
</evidence>
<name>A0A7R9GED9_9CRUS</name>
<proteinExistence type="predicted"/>
<reference evidence="2" key="1">
    <citation type="submission" date="2020-11" db="EMBL/GenBank/DDBJ databases">
        <authorList>
            <person name="Tran Van P."/>
        </authorList>
    </citation>
    <scope>NUCLEOTIDE SEQUENCE</scope>
</reference>
<sequence>MKWTHAELFTHYSAILGVKPGADPEEIRTAYEAKLKKLSPAAEDGDMAAQYLLRNIQLARDSLLNDNARSAFYSHLFSCAGTSSGMINSLDTPDPSDNKGGLFEKLKKLIPFWHASRGADGAKSGPVVVPNPPEVHVTTVDPPVPTDIDPNATGDHGIFGMSKEAERALFRIRECVECLNAMKNWAEVFYGVALMTIENFHMVHGPIVLMSSAIALPMMCHAVWININGEIAWAMNLFPWMPFLMLTSKEWRGAAAAAGFSVFITGAIGIYGAHISKLEPLRNAMAAWLASYLFVVLHPDLNAGYSSIPLAGPLQVAGAQLIVELFKKAGPGEISRPVQFPPPKEGEQFAAGGGEYYY</sequence>
<keyword evidence="1" id="KW-0812">Transmembrane</keyword>
<evidence type="ECO:0000313" key="2">
    <source>
        <dbReference type="EMBL" id="CAD7279373.1"/>
    </source>
</evidence>
<dbReference type="Proteomes" id="UP000678499">
    <property type="component" value="Unassembled WGS sequence"/>
</dbReference>